<reference evidence="3" key="1">
    <citation type="submission" date="2024-01" db="EMBL/GenBank/DDBJ databases">
        <authorList>
            <person name="Webb A."/>
        </authorList>
    </citation>
    <scope>NUCLEOTIDE SEQUENCE</scope>
    <source>
        <strain evidence="3">Pm1</strain>
    </source>
</reference>
<dbReference type="AlphaFoldDB" id="A0AAV1T8J8"/>
<dbReference type="Proteomes" id="UP001162060">
    <property type="component" value="Unassembled WGS sequence"/>
</dbReference>
<feature type="region of interest" description="Disordered" evidence="1">
    <location>
        <begin position="41"/>
        <end position="70"/>
    </location>
</feature>
<evidence type="ECO:0000313" key="4">
    <source>
        <dbReference type="Proteomes" id="UP001162060"/>
    </source>
</evidence>
<sequence>MRLYLSAGLVSGALMVSAAFALASGELDTVALGALKNQRPPTGRLLRGGADEGMTQEEERTGPSTSATGSMLQSAHDALHKAFTDLGLQLPKVENGKVDEKAAEAFWSSPALPKWFKSTKGLATPSEFAAYRYLMTRLSSGDLATIIHHQATKPLTRFRDAVAGLMKMPKSLPRQVEEMQFEWWRCKHYFLEYVLKDILRLSEEEVGHPILKRYTTYVRDIVKDIWIP</sequence>
<protein>
    <recommendedName>
        <fullName evidence="5">RxLR effector candidate protein</fullName>
    </recommendedName>
</protein>
<accession>A0AAV1T8J8</accession>
<gene>
    <name evidence="3" type="ORF">PM001_LOCUS3012</name>
</gene>
<evidence type="ECO:0000313" key="3">
    <source>
        <dbReference type="EMBL" id="CAK7904960.1"/>
    </source>
</evidence>
<dbReference type="EMBL" id="CAKLBY020000029">
    <property type="protein sequence ID" value="CAK7904960.1"/>
    <property type="molecule type" value="Genomic_DNA"/>
</dbReference>
<evidence type="ECO:0000256" key="2">
    <source>
        <dbReference type="SAM" id="SignalP"/>
    </source>
</evidence>
<feature type="signal peptide" evidence="2">
    <location>
        <begin position="1"/>
        <end position="23"/>
    </location>
</feature>
<evidence type="ECO:0000256" key="1">
    <source>
        <dbReference type="SAM" id="MobiDB-lite"/>
    </source>
</evidence>
<proteinExistence type="predicted"/>
<keyword evidence="2" id="KW-0732">Signal</keyword>
<comment type="caution">
    <text evidence="3">The sequence shown here is derived from an EMBL/GenBank/DDBJ whole genome shotgun (WGS) entry which is preliminary data.</text>
</comment>
<feature type="chain" id="PRO_5043763192" description="RxLR effector candidate protein" evidence="2">
    <location>
        <begin position="24"/>
        <end position="228"/>
    </location>
</feature>
<name>A0AAV1T8J8_9STRA</name>
<evidence type="ECO:0008006" key="5">
    <source>
        <dbReference type="Google" id="ProtNLM"/>
    </source>
</evidence>
<organism evidence="3 4">
    <name type="scientific">Peronospora matthiolae</name>
    <dbReference type="NCBI Taxonomy" id="2874970"/>
    <lineage>
        <taxon>Eukaryota</taxon>
        <taxon>Sar</taxon>
        <taxon>Stramenopiles</taxon>
        <taxon>Oomycota</taxon>
        <taxon>Peronosporomycetes</taxon>
        <taxon>Peronosporales</taxon>
        <taxon>Peronosporaceae</taxon>
        <taxon>Peronospora</taxon>
    </lineage>
</organism>